<dbReference type="InterPro" id="IPR020904">
    <property type="entry name" value="Sc_DH/Rdtase_CS"/>
</dbReference>
<evidence type="ECO:0000256" key="1">
    <source>
        <dbReference type="ARBA" id="ARBA00006484"/>
    </source>
</evidence>
<dbReference type="PROSITE" id="PS00061">
    <property type="entry name" value="ADH_SHORT"/>
    <property type="match status" value="1"/>
</dbReference>
<dbReference type="GO" id="GO:0016616">
    <property type="term" value="F:oxidoreductase activity, acting on the CH-OH group of donors, NAD or NADP as acceptor"/>
    <property type="evidence" value="ECO:0007669"/>
    <property type="project" value="TreeGrafter"/>
</dbReference>
<gene>
    <name evidence="4" type="ORF">SAMN05421807_105122</name>
</gene>
<evidence type="ECO:0000259" key="3">
    <source>
        <dbReference type="SMART" id="SM00822"/>
    </source>
</evidence>
<protein>
    <submittedName>
        <fullName evidence="4">3-oxoacyl-[acyl-carrier protein] reductase</fullName>
    </submittedName>
</protein>
<dbReference type="GO" id="GO:0048038">
    <property type="term" value="F:quinone binding"/>
    <property type="evidence" value="ECO:0007669"/>
    <property type="project" value="TreeGrafter"/>
</dbReference>
<accession>A0A1M5RFF8</accession>
<dbReference type="AlphaFoldDB" id="A0A1M5RFF8"/>
<dbReference type="Gene3D" id="3.40.50.720">
    <property type="entry name" value="NAD(P)-binding Rossmann-like Domain"/>
    <property type="match status" value="1"/>
</dbReference>
<dbReference type="FunFam" id="3.40.50.720:FF:000173">
    <property type="entry name" value="3-oxoacyl-[acyl-carrier protein] reductase"/>
    <property type="match status" value="1"/>
</dbReference>
<keyword evidence="5" id="KW-1185">Reference proteome</keyword>
<dbReference type="PRINTS" id="PR00081">
    <property type="entry name" value="GDHRDH"/>
</dbReference>
<dbReference type="PANTHER" id="PTHR42760:SF133">
    <property type="entry name" value="3-OXOACYL-[ACYL-CARRIER-PROTEIN] REDUCTASE"/>
    <property type="match status" value="1"/>
</dbReference>
<reference evidence="5" key="1">
    <citation type="submission" date="2016-11" db="EMBL/GenBank/DDBJ databases">
        <authorList>
            <person name="Varghese N."/>
            <person name="Submissions S."/>
        </authorList>
    </citation>
    <scope>NUCLEOTIDE SEQUENCE [LARGE SCALE GENOMIC DNA]</scope>
    <source>
        <strain evidence="5">CGMCC 1.6496</strain>
    </source>
</reference>
<dbReference type="PRINTS" id="PR00080">
    <property type="entry name" value="SDRFAMILY"/>
</dbReference>
<proteinExistence type="inferred from homology"/>
<dbReference type="EMBL" id="FQXD01000005">
    <property type="protein sequence ID" value="SHH24503.1"/>
    <property type="molecule type" value="Genomic_DNA"/>
</dbReference>
<dbReference type="PANTHER" id="PTHR42760">
    <property type="entry name" value="SHORT-CHAIN DEHYDROGENASES/REDUCTASES FAMILY MEMBER"/>
    <property type="match status" value="1"/>
</dbReference>
<dbReference type="SMART" id="SM00822">
    <property type="entry name" value="PKS_KR"/>
    <property type="match status" value="1"/>
</dbReference>
<keyword evidence="2" id="KW-0560">Oxidoreductase</keyword>
<dbReference type="InterPro" id="IPR036291">
    <property type="entry name" value="NAD(P)-bd_dom_sf"/>
</dbReference>
<comment type="similarity">
    <text evidence="1">Belongs to the short-chain dehydrogenases/reductases (SDR) family.</text>
</comment>
<dbReference type="SUPFAM" id="SSF51735">
    <property type="entry name" value="NAD(P)-binding Rossmann-fold domains"/>
    <property type="match status" value="1"/>
</dbReference>
<dbReference type="NCBIfam" id="NF009466">
    <property type="entry name" value="PRK12826.1-2"/>
    <property type="match status" value="1"/>
</dbReference>
<feature type="domain" description="Ketoreductase" evidence="3">
    <location>
        <begin position="8"/>
        <end position="185"/>
    </location>
</feature>
<evidence type="ECO:0000313" key="4">
    <source>
        <dbReference type="EMBL" id="SHH24503.1"/>
    </source>
</evidence>
<sequence>MMKQLKDKVVVVTGGAQGLGKAMCERFAYEGAEVVYSLDLQKGNLTADNVKHQELDVTNIAEIDSCIQSVKEAYGRIDVLVNNAGVTRDALTQKMDDNKWESVMDINLKGVFHMTKAIAPIMMENGSGSIINISSIVGLYGNIGQANYAATKAGVIGMSYTWAKEFTRKGAAVRTNVIAPGFIETDMMKTVPEKVLQPLRDQTPLKRLGRPEEVANAALFLASDESSYVNGHVLSVDGGLRL</sequence>
<evidence type="ECO:0000313" key="5">
    <source>
        <dbReference type="Proteomes" id="UP000184079"/>
    </source>
</evidence>
<dbReference type="RefSeq" id="WP_244527686.1">
    <property type="nucleotide sequence ID" value="NZ_FQXD01000005.1"/>
</dbReference>
<name>A0A1M5RFF8_9BACI</name>
<dbReference type="Pfam" id="PF13561">
    <property type="entry name" value="adh_short_C2"/>
    <property type="match status" value="1"/>
</dbReference>
<organism evidence="4 5">
    <name type="scientific">Virgibacillus chiguensis</name>
    <dbReference type="NCBI Taxonomy" id="411959"/>
    <lineage>
        <taxon>Bacteria</taxon>
        <taxon>Bacillati</taxon>
        <taxon>Bacillota</taxon>
        <taxon>Bacilli</taxon>
        <taxon>Bacillales</taxon>
        <taxon>Bacillaceae</taxon>
        <taxon>Virgibacillus</taxon>
    </lineage>
</organism>
<dbReference type="InterPro" id="IPR057326">
    <property type="entry name" value="KR_dom"/>
</dbReference>
<dbReference type="InterPro" id="IPR002347">
    <property type="entry name" value="SDR_fam"/>
</dbReference>
<dbReference type="GO" id="GO:0006633">
    <property type="term" value="P:fatty acid biosynthetic process"/>
    <property type="evidence" value="ECO:0007669"/>
    <property type="project" value="TreeGrafter"/>
</dbReference>
<evidence type="ECO:0000256" key="2">
    <source>
        <dbReference type="ARBA" id="ARBA00023002"/>
    </source>
</evidence>
<dbReference type="Proteomes" id="UP000184079">
    <property type="component" value="Unassembled WGS sequence"/>
</dbReference>